<dbReference type="InterPro" id="IPR001789">
    <property type="entry name" value="Sig_transdc_resp-reg_receiver"/>
</dbReference>
<dbReference type="PRINTS" id="PR00038">
    <property type="entry name" value="HTHLUXR"/>
</dbReference>
<dbReference type="InterPro" id="IPR000792">
    <property type="entry name" value="Tscrpt_reg_LuxR_C"/>
</dbReference>
<dbReference type="Proteomes" id="UP000594468">
    <property type="component" value="Chromosome"/>
</dbReference>
<dbReference type="CDD" id="cd06170">
    <property type="entry name" value="LuxR_C_like"/>
    <property type="match status" value="1"/>
</dbReference>
<proteinExistence type="predicted"/>
<dbReference type="InterPro" id="IPR058245">
    <property type="entry name" value="NreC/VraR/RcsB-like_REC"/>
</dbReference>
<feature type="domain" description="HTH luxR-type" evidence="4">
    <location>
        <begin position="142"/>
        <end position="207"/>
    </location>
</feature>
<feature type="modified residue" description="4-aspartylphosphate" evidence="3">
    <location>
        <position position="57"/>
    </location>
</feature>
<keyword evidence="1 3" id="KW-0597">Phosphoprotein</keyword>
<gene>
    <name evidence="6" type="ORF">G4Y79_06685</name>
</gene>
<dbReference type="PANTHER" id="PTHR43214">
    <property type="entry name" value="TWO-COMPONENT RESPONSE REGULATOR"/>
    <property type="match status" value="1"/>
</dbReference>
<sequence length="217" mass="24090">MKHKITVITVDDHDLVRRGLKVSLETFDDIEHLAEAEDGRTAILLCQQYQPDVMLLDLILSDSINGLTVIERVKKVSPHTAIVALTNFKDDELVNGAIKAGAIGYLLKNVLIDDLAQAIRAAYRGDPILSPEAARVLMQRDKTQMDYQLTPRELEILQYLVAGDTNPEIAERLTISRSTVKNHVSKILTKLNAGSRTEAVSLALRTGLVENDDLRQP</sequence>
<evidence type="ECO:0000313" key="6">
    <source>
        <dbReference type="EMBL" id="QPC84060.1"/>
    </source>
</evidence>
<dbReference type="PROSITE" id="PS50043">
    <property type="entry name" value="HTH_LUXR_2"/>
    <property type="match status" value="1"/>
</dbReference>
<evidence type="ECO:0000259" key="4">
    <source>
        <dbReference type="PROSITE" id="PS50043"/>
    </source>
</evidence>
<dbReference type="Pfam" id="PF00072">
    <property type="entry name" value="Response_reg"/>
    <property type="match status" value="1"/>
</dbReference>
<name>A0A7S8IEU8_9CHLR</name>
<dbReference type="SMART" id="SM00448">
    <property type="entry name" value="REC"/>
    <property type="match status" value="1"/>
</dbReference>
<dbReference type="KEGG" id="pmet:G4Y79_06685"/>
<protein>
    <submittedName>
        <fullName evidence="6">Response regulator transcription factor</fullName>
    </submittedName>
</protein>
<evidence type="ECO:0000256" key="3">
    <source>
        <dbReference type="PROSITE-ProRule" id="PRU00169"/>
    </source>
</evidence>
<accession>A0A7S8IEU8</accession>
<dbReference type="InterPro" id="IPR039420">
    <property type="entry name" value="WalR-like"/>
</dbReference>
<dbReference type="CDD" id="cd17535">
    <property type="entry name" value="REC_NarL-like"/>
    <property type="match status" value="1"/>
</dbReference>
<evidence type="ECO:0000256" key="2">
    <source>
        <dbReference type="ARBA" id="ARBA00023125"/>
    </source>
</evidence>
<evidence type="ECO:0000259" key="5">
    <source>
        <dbReference type="PROSITE" id="PS50110"/>
    </source>
</evidence>
<dbReference type="Gene3D" id="3.40.50.2300">
    <property type="match status" value="1"/>
</dbReference>
<reference evidence="6 7" key="1">
    <citation type="submission" date="2020-02" db="EMBL/GenBank/DDBJ databases">
        <authorList>
            <person name="Zheng R.K."/>
            <person name="Sun C.M."/>
        </authorList>
    </citation>
    <scope>NUCLEOTIDE SEQUENCE [LARGE SCALE GENOMIC DNA]</scope>
    <source>
        <strain evidence="7">rifampicinis</strain>
    </source>
</reference>
<dbReference type="PROSITE" id="PS50110">
    <property type="entry name" value="RESPONSE_REGULATORY"/>
    <property type="match status" value="1"/>
</dbReference>
<dbReference type="SUPFAM" id="SSF52172">
    <property type="entry name" value="CheY-like"/>
    <property type="match status" value="1"/>
</dbReference>
<dbReference type="GO" id="GO:0003677">
    <property type="term" value="F:DNA binding"/>
    <property type="evidence" value="ECO:0007669"/>
    <property type="project" value="UniProtKB-KW"/>
</dbReference>
<dbReference type="Pfam" id="PF00196">
    <property type="entry name" value="GerE"/>
    <property type="match status" value="1"/>
</dbReference>
<dbReference type="AlphaFoldDB" id="A0A7S8IEU8"/>
<evidence type="ECO:0000313" key="7">
    <source>
        <dbReference type="Proteomes" id="UP000594468"/>
    </source>
</evidence>
<organism evidence="6 7">
    <name type="scientific">Phototrophicus methaneseepsis</name>
    <dbReference type="NCBI Taxonomy" id="2710758"/>
    <lineage>
        <taxon>Bacteria</taxon>
        <taxon>Bacillati</taxon>
        <taxon>Chloroflexota</taxon>
        <taxon>Candidatus Thermofontia</taxon>
        <taxon>Phototrophicales</taxon>
        <taxon>Phototrophicaceae</taxon>
        <taxon>Phototrophicus</taxon>
    </lineage>
</organism>
<dbReference type="EMBL" id="CP062983">
    <property type="protein sequence ID" value="QPC84060.1"/>
    <property type="molecule type" value="Genomic_DNA"/>
</dbReference>
<dbReference type="RefSeq" id="WP_195172124.1">
    <property type="nucleotide sequence ID" value="NZ_CP062983.1"/>
</dbReference>
<dbReference type="SUPFAM" id="SSF46894">
    <property type="entry name" value="C-terminal effector domain of the bipartite response regulators"/>
    <property type="match status" value="1"/>
</dbReference>
<dbReference type="InterPro" id="IPR011006">
    <property type="entry name" value="CheY-like_superfamily"/>
</dbReference>
<evidence type="ECO:0000256" key="1">
    <source>
        <dbReference type="ARBA" id="ARBA00022553"/>
    </source>
</evidence>
<dbReference type="PANTHER" id="PTHR43214:SF37">
    <property type="entry name" value="TRANSCRIPTIONAL REGULATORY PROTEIN YDFI"/>
    <property type="match status" value="1"/>
</dbReference>
<dbReference type="GO" id="GO:0006355">
    <property type="term" value="P:regulation of DNA-templated transcription"/>
    <property type="evidence" value="ECO:0007669"/>
    <property type="project" value="InterPro"/>
</dbReference>
<keyword evidence="7" id="KW-1185">Reference proteome</keyword>
<dbReference type="GO" id="GO:0000160">
    <property type="term" value="P:phosphorelay signal transduction system"/>
    <property type="evidence" value="ECO:0007669"/>
    <property type="project" value="InterPro"/>
</dbReference>
<dbReference type="InterPro" id="IPR016032">
    <property type="entry name" value="Sig_transdc_resp-reg_C-effctor"/>
</dbReference>
<feature type="domain" description="Response regulatory" evidence="5">
    <location>
        <begin position="6"/>
        <end position="123"/>
    </location>
</feature>
<keyword evidence="2" id="KW-0238">DNA-binding</keyword>
<dbReference type="SMART" id="SM00421">
    <property type="entry name" value="HTH_LUXR"/>
    <property type="match status" value="1"/>
</dbReference>